<keyword evidence="3" id="KW-1185">Reference proteome</keyword>
<dbReference type="EMBL" id="QURH01001039">
    <property type="protein sequence ID" value="RFU36687.1"/>
    <property type="molecule type" value="Genomic_DNA"/>
</dbReference>
<accession>A0A372J9M2</accession>
<organism evidence="2 3">
    <name type="scientific">Actinomadura logoneensis</name>
    <dbReference type="NCBI Taxonomy" id="2293572"/>
    <lineage>
        <taxon>Bacteria</taxon>
        <taxon>Bacillati</taxon>
        <taxon>Actinomycetota</taxon>
        <taxon>Actinomycetes</taxon>
        <taxon>Streptosporangiales</taxon>
        <taxon>Thermomonosporaceae</taxon>
        <taxon>Actinomadura</taxon>
    </lineage>
</organism>
<dbReference type="OrthoDB" id="4330022at2"/>
<evidence type="ECO:0000313" key="2">
    <source>
        <dbReference type="EMBL" id="RFU36687.1"/>
    </source>
</evidence>
<gene>
    <name evidence="2" type="ORF">DZF91_36870</name>
</gene>
<dbReference type="InterPro" id="IPR007278">
    <property type="entry name" value="DUF397"/>
</dbReference>
<evidence type="ECO:0000313" key="3">
    <source>
        <dbReference type="Proteomes" id="UP000261811"/>
    </source>
</evidence>
<protein>
    <submittedName>
        <fullName evidence="2">DUF397 domain-containing protein</fullName>
    </submittedName>
</protein>
<dbReference type="Pfam" id="PF04149">
    <property type="entry name" value="DUF397"/>
    <property type="match status" value="1"/>
</dbReference>
<dbReference type="Proteomes" id="UP000261811">
    <property type="component" value="Unassembled WGS sequence"/>
</dbReference>
<comment type="caution">
    <text evidence="2">The sequence shown here is derived from an EMBL/GenBank/DDBJ whole genome shotgun (WGS) entry which is preliminary data.</text>
</comment>
<reference evidence="2 3" key="1">
    <citation type="submission" date="2018-08" db="EMBL/GenBank/DDBJ databases">
        <title>Actinomadura jelena sp. nov., a novel Actinomycete isolated from soil in Chad.</title>
        <authorList>
            <person name="Shi L."/>
        </authorList>
    </citation>
    <scope>NUCLEOTIDE SEQUENCE [LARGE SCALE GENOMIC DNA]</scope>
    <source>
        <strain evidence="2 3">NEAU-G17</strain>
    </source>
</reference>
<dbReference type="RefSeq" id="WP_117361656.1">
    <property type="nucleotide sequence ID" value="NZ_QURH01001039.1"/>
</dbReference>
<sequence length="67" mass="7550">MTVPQAFSRVLWRKSSHSSAEGQCVEVTRTSDGLAVRDSRNPDGPRLAIRPDVWEALRREIGGRCQR</sequence>
<name>A0A372J9M2_9ACTN</name>
<evidence type="ECO:0000259" key="1">
    <source>
        <dbReference type="Pfam" id="PF04149"/>
    </source>
</evidence>
<proteinExistence type="predicted"/>
<dbReference type="AlphaFoldDB" id="A0A372J9M2"/>
<feature type="domain" description="DUF397" evidence="1">
    <location>
        <begin position="12"/>
        <end position="59"/>
    </location>
</feature>